<evidence type="ECO:0000313" key="7">
    <source>
        <dbReference type="Proteomes" id="UP000293638"/>
    </source>
</evidence>
<evidence type="ECO:0000256" key="1">
    <source>
        <dbReference type="ARBA" id="ARBA00008361"/>
    </source>
</evidence>
<dbReference type="InterPro" id="IPR013216">
    <property type="entry name" value="Methyltransf_11"/>
</dbReference>
<dbReference type="OrthoDB" id="9797252at2"/>
<dbReference type="CDD" id="cd02440">
    <property type="entry name" value="AdoMet_MTases"/>
    <property type="match status" value="1"/>
</dbReference>
<evidence type="ECO:0000256" key="4">
    <source>
        <dbReference type="SAM" id="MobiDB-lite"/>
    </source>
</evidence>
<dbReference type="RefSeq" id="WP_130490970.1">
    <property type="nucleotide sequence ID" value="NZ_SGXD01000001.1"/>
</dbReference>
<feature type="region of interest" description="Disordered" evidence="4">
    <location>
        <begin position="162"/>
        <end position="189"/>
    </location>
</feature>
<dbReference type="Pfam" id="PF08241">
    <property type="entry name" value="Methyltransf_11"/>
    <property type="match status" value="1"/>
</dbReference>
<keyword evidence="3 6" id="KW-0808">Transferase</keyword>
<gene>
    <name evidence="6" type="ORF">EV189_0061</name>
</gene>
<dbReference type="SUPFAM" id="SSF53335">
    <property type="entry name" value="S-adenosyl-L-methionine-dependent methyltransferases"/>
    <property type="match status" value="1"/>
</dbReference>
<sequence>MRLSGLAATFDTMAEGYDAARPGYPDALFADLAGIAGLGPGSRVLEIGAGTGQATRGLLARGWRVRALEPGPALAAVLRRNLGDHPALEVVEATFEEDEPDEPVDLVVAATAWHWLDPATAYGRAATLLRPGGSLAVIATEHVLPADGDLFFRDVEELYDEVGLGDGKGGPQPPDSIEPPQQEALRSSTSFDEPVVRRYVQGVDYTADAYVAVLETYSGHIAASPEQRERLFAGIRQRIAARPEGLVRKHYLNLLQVARRR</sequence>
<dbReference type="EMBL" id="SGXD01000001">
    <property type="protein sequence ID" value="RZS90832.1"/>
    <property type="molecule type" value="Genomic_DNA"/>
</dbReference>
<keyword evidence="7" id="KW-1185">Reference proteome</keyword>
<dbReference type="PANTHER" id="PTHR44942:SF4">
    <property type="entry name" value="METHYLTRANSFERASE TYPE 11 DOMAIN-CONTAINING PROTEIN"/>
    <property type="match status" value="1"/>
</dbReference>
<comment type="caution">
    <text evidence="6">The sequence shown here is derived from an EMBL/GenBank/DDBJ whole genome shotgun (WGS) entry which is preliminary data.</text>
</comment>
<accession>A0A4Q7NWP3</accession>
<name>A0A4Q7NWP3_9ACTN</name>
<evidence type="ECO:0000256" key="3">
    <source>
        <dbReference type="ARBA" id="ARBA00022679"/>
    </source>
</evidence>
<evidence type="ECO:0000259" key="5">
    <source>
        <dbReference type="Pfam" id="PF08241"/>
    </source>
</evidence>
<proteinExistence type="inferred from homology"/>
<dbReference type="Proteomes" id="UP000293638">
    <property type="component" value="Unassembled WGS sequence"/>
</dbReference>
<dbReference type="AlphaFoldDB" id="A0A4Q7NWP3"/>
<dbReference type="GO" id="GO:0008757">
    <property type="term" value="F:S-adenosylmethionine-dependent methyltransferase activity"/>
    <property type="evidence" value="ECO:0007669"/>
    <property type="project" value="InterPro"/>
</dbReference>
<protein>
    <submittedName>
        <fullName evidence="6">Methyltransferase family protein</fullName>
    </submittedName>
</protein>
<organism evidence="6 7">
    <name type="scientific">Motilibacter rhizosphaerae</name>
    <dbReference type="NCBI Taxonomy" id="598652"/>
    <lineage>
        <taxon>Bacteria</taxon>
        <taxon>Bacillati</taxon>
        <taxon>Actinomycetota</taxon>
        <taxon>Actinomycetes</taxon>
        <taxon>Motilibacterales</taxon>
        <taxon>Motilibacteraceae</taxon>
        <taxon>Motilibacter</taxon>
    </lineage>
</organism>
<comment type="similarity">
    <text evidence="1">Belongs to the methyltransferase superfamily.</text>
</comment>
<reference evidence="6 7" key="1">
    <citation type="submission" date="2019-02" db="EMBL/GenBank/DDBJ databases">
        <title>Genomic Encyclopedia of Type Strains, Phase IV (KMG-IV): sequencing the most valuable type-strain genomes for metagenomic binning, comparative biology and taxonomic classification.</title>
        <authorList>
            <person name="Goeker M."/>
        </authorList>
    </citation>
    <scope>NUCLEOTIDE SEQUENCE [LARGE SCALE GENOMIC DNA]</scope>
    <source>
        <strain evidence="6 7">DSM 45622</strain>
    </source>
</reference>
<dbReference type="Gene3D" id="3.40.50.150">
    <property type="entry name" value="Vaccinia Virus protein VP39"/>
    <property type="match status" value="1"/>
</dbReference>
<feature type="domain" description="Methyltransferase type 11" evidence="5">
    <location>
        <begin position="45"/>
        <end position="136"/>
    </location>
</feature>
<keyword evidence="2 6" id="KW-0489">Methyltransferase</keyword>
<evidence type="ECO:0000256" key="2">
    <source>
        <dbReference type="ARBA" id="ARBA00022603"/>
    </source>
</evidence>
<dbReference type="PANTHER" id="PTHR44942">
    <property type="entry name" value="METHYLTRANSF_11 DOMAIN-CONTAINING PROTEIN"/>
    <property type="match status" value="1"/>
</dbReference>
<dbReference type="InterPro" id="IPR051052">
    <property type="entry name" value="Diverse_substrate_MTase"/>
</dbReference>
<evidence type="ECO:0000313" key="6">
    <source>
        <dbReference type="EMBL" id="RZS90832.1"/>
    </source>
</evidence>
<dbReference type="GO" id="GO:0032259">
    <property type="term" value="P:methylation"/>
    <property type="evidence" value="ECO:0007669"/>
    <property type="project" value="UniProtKB-KW"/>
</dbReference>
<dbReference type="InterPro" id="IPR029063">
    <property type="entry name" value="SAM-dependent_MTases_sf"/>
</dbReference>